<evidence type="ECO:0000313" key="1">
    <source>
        <dbReference type="EMBL" id="OGZ95777.1"/>
    </source>
</evidence>
<dbReference type="EMBL" id="MHQC01000005">
    <property type="protein sequence ID" value="OGZ95777.1"/>
    <property type="molecule type" value="Genomic_DNA"/>
</dbReference>
<proteinExistence type="predicted"/>
<accession>A0A1G2K8M9</accession>
<name>A0A1G2K8M9_9BACT</name>
<protein>
    <recommendedName>
        <fullName evidence="3">DUF5666 domain-containing protein</fullName>
    </recommendedName>
</protein>
<sequence length="161" mass="15751">MNKTIGIVAAVAIVVGSASFYGGMKYGQSQNAALGRGGVANLTPAERQARAQQFGGGGGRMGGASGGGGVGGAGFLTGDVLSKDDTSITVKLNDGGSKIIFLSSSTQVMKAATGSLSDLAVGERISITGTSNADGSVFAQTVQIRPSMPAGTAGGQPPVQQ</sequence>
<organism evidence="1 2">
    <name type="scientific">Candidatus Sungbacteria bacterium RIFCSPHIGHO2_01_FULL_47_32</name>
    <dbReference type="NCBI Taxonomy" id="1802264"/>
    <lineage>
        <taxon>Bacteria</taxon>
        <taxon>Candidatus Sungiibacteriota</taxon>
    </lineage>
</organism>
<comment type="caution">
    <text evidence="1">The sequence shown here is derived from an EMBL/GenBank/DDBJ whole genome shotgun (WGS) entry which is preliminary data.</text>
</comment>
<evidence type="ECO:0000313" key="2">
    <source>
        <dbReference type="Proteomes" id="UP000177152"/>
    </source>
</evidence>
<evidence type="ECO:0008006" key="3">
    <source>
        <dbReference type="Google" id="ProtNLM"/>
    </source>
</evidence>
<gene>
    <name evidence="1" type="ORF">A2633_00590</name>
</gene>
<reference evidence="1 2" key="1">
    <citation type="journal article" date="2016" name="Nat. Commun.">
        <title>Thousands of microbial genomes shed light on interconnected biogeochemical processes in an aquifer system.</title>
        <authorList>
            <person name="Anantharaman K."/>
            <person name="Brown C.T."/>
            <person name="Hug L.A."/>
            <person name="Sharon I."/>
            <person name="Castelle C.J."/>
            <person name="Probst A.J."/>
            <person name="Thomas B.C."/>
            <person name="Singh A."/>
            <person name="Wilkins M.J."/>
            <person name="Karaoz U."/>
            <person name="Brodie E.L."/>
            <person name="Williams K.H."/>
            <person name="Hubbard S.S."/>
            <person name="Banfield J.F."/>
        </authorList>
    </citation>
    <scope>NUCLEOTIDE SEQUENCE [LARGE SCALE GENOMIC DNA]</scope>
</reference>
<dbReference type="Proteomes" id="UP000177152">
    <property type="component" value="Unassembled WGS sequence"/>
</dbReference>
<dbReference type="AlphaFoldDB" id="A0A1G2K8M9"/>